<dbReference type="AlphaFoldDB" id="A0A6A4GPJ4"/>
<evidence type="ECO:0000313" key="3">
    <source>
        <dbReference type="Proteomes" id="UP000799118"/>
    </source>
</evidence>
<evidence type="ECO:0000313" key="2">
    <source>
        <dbReference type="EMBL" id="KAE9387253.1"/>
    </source>
</evidence>
<keyword evidence="3" id="KW-1185">Reference proteome</keyword>
<feature type="non-terminal residue" evidence="2">
    <location>
        <position position="1"/>
    </location>
</feature>
<sequence length="940" mass="105619">LDKAFEGLKSLHRDDALDAEWAEMWQRIQAIHPGDECEFQAIQAILVAHDPTTNSASTSSTEYEAWQIVAHCLLKWRNHDVARRELEDMSAGRKWFAMLDRILAAQENVHSEAFTQIRIDLTKMKPGTFHDDDEDDEDNESNNEGHALHDDNEALDVLDIVDSYVDDELDQEQKDLLNYFNLTLRQTEIWDKYGVYHVRCFVGRETSIIERITNDVAAGRAPKSLRGAFPSWRDGGLYVRATSLSPRNHPLAAYFALIEGFIYPLKQSFAYYRDTTKDGLRAEEKLLAKGKHAVPVISQSSKLIMPIHKRIVAWNRDLTYKQSIQSLLCSGMNLGSASRIGASKRKRASRPPKVLIGRTPITLFAERNNTPLSISSCFYCDEPKSCEHPGKAYKLAGQTIVNGLAICLVNGGFSLILWQDLCRAGCHFRALGCSAATTRVFVSPHFAIPGDLNPEVASELQLKKPSEGVIEEIHATDCIVNFLTKDSVEDEVRVLHGSRTFIELGITPNLVDDRISLIDKQGFVVHVHNDVDRVDIKFLEYPNLIAFHPNSLRNITLSPRISLPERPEDIGSVFRWLDPRGTTPEQALNRQATDASTGRQPWIGWSVKIIGNLELKDGIAGQEHKGATGRIVSVGHDDLMLSGLAVGVRLDLRNVPDIRVNYDRIRQSGSGCFLHDNGPKKPPIAFHSYYNFKPLYNPKYSMAELCKLLVDGKRLPELPPEMAELLRKHMVEQEEHNRQKEAAEAQETRCRRRMRRRNREGELKRKNSSSSGSGRRMKPIAPQPARSVRSPVYGYEENREVKIMAGPNGENLLEYVVKAKGPGGKLPSLMCGSGMPGKPGFRVGWLCRVGSGPALQTRDPAIYPDPPGVKNLAITMYGNNSGTWFSTFKYMIFMLSMNVQHVEVHECIACFLNLLDPEYMGFLAHLEFAGHAMNPKYMGL</sequence>
<dbReference type="Proteomes" id="UP000799118">
    <property type="component" value="Unassembled WGS sequence"/>
</dbReference>
<accession>A0A6A4GPJ4</accession>
<proteinExistence type="predicted"/>
<organism evidence="2 3">
    <name type="scientific">Gymnopus androsaceus JB14</name>
    <dbReference type="NCBI Taxonomy" id="1447944"/>
    <lineage>
        <taxon>Eukaryota</taxon>
        <taxon>Fungi</taxon>
        <taxon>Dikarya</taxon>
        <taxon>Basidiomycota</taxon>
        <taxon>Agaricomycotina</taxon>
        <taxon>Agaricomycetes</taxon>
        <taxon>Agaricomycetidae</taxon>
        <taxon>Agaricales</taxon>
        <taxon>Marasmiineae</taxon>
        <taxon>Omphalotaceae</taxon>
        <taxon>Gymnopus</taxon>
    </lineage>
</organism>
<protein>
    <submittedName>
        <fullName evidence="2">Uncharacterized protein</fullName>
    </submittedName>
</protein>
<gene>
    <name evidence="2" type="ORF">BT96DRAFT_948514</name>
</gene>
<reference evidence="2" key="1">
    <citation type="journal article" date="2019" name="Environ. Microbiol.">
        <title>Fungal ecological strategies reflected in gene transcription - a case study of two litter decomposers.</title>
        <authorList>
            <person name="Barbi F."/>
            <person name="Kohler A."/>
            <person name="Barry K."/>
            <person name="Baskaran P."/>
            <person name="Daum C."/>
            <person name="Fauchery L."/>
            <person name="Ihrmark K."/>
            <person name="Kuo A."/>
            <person name="LaButti K."/>
            <person name="Lipzen A."/>
            <person name="Morin E."/>
            <person name="Grigoriev I.V."/>
            <person name="Henrissat B."/>
            <person name="Lindahl B."/>
            <person name="Martin F."/>
        </authorList>
    </citation>
    <scope>NUCLEOTIDE SEQUENCE</scope>
    <source>
        <strain evidence="2">JB14</strain>
    </source>
</reference>
<feature type="compositionally biased region" description="Basic and acidic residues" evidence="1">
    <location>
        <begin position="733"/>
        <end position="749"/>
    </location>
</feature>
<evidence type="ECO:0000256" key="1">
    <source>
        <dbReference type="SAM" id="MobiDB-lite"/>
    </source>
</evidence>
<feature type="region of interest" description="Disordered" evidence="1">
    <location>
        <begin position="125"/>
        <end position="149"/>
    </location>
</feature>
<feature type="compositionally biased region" description="Acidic residues" evidence="1">
    <location>
        <begin position="131"/>
        <end position="141"/>
    </location>
</feature>
<feature type="region of interest" description="Disordered" evidence="1">
    <location>
        <begin position="733"/>
        <end position="789"/>
    </location>
</feature>
<dbReference type="EMBL" id="ML769813">
    <property type="protein sequence ID" value="KAE9387253.1"/>
    <property type="molecule type" value="Genomic_DNA"/>
</dbReference>
<name>A0A6A4GPJ4_9AGAR</name>